<evidence type="ECO:0000313" key="3">
    <source>
        <dbReference type="Proteomes" id="UP000289738"/>
    </source>
</evidence>
<feature type="region of interest" description="Disordered" evidence="1">
    <location>
        <begin position="61"/>
        <end position="80"/>
    </location>
</feature>
<dbReference type="Proteomes" id="UP000289738">
    <property type="component" value="Chromosome B01"/>
</dbReference>
<gene>
    <name evidence="2" type="ORF">Ahy_B01g053537</name>
</gene>
<organism evidence="2 3">
    <name type="scientific">Arachis hypogaea</name>
    <name type="common">Peanut</name>
    <dbReference type="NCBI Taxonomy" id="3818"/>
    <lineage>
        <taxon>Eukaryota</taxon>
        <taxon>Viridiplantae</taxon>
        <taxon>Streptophyta</taxon>
        <taxon>Embryophyta</taxon>
        <taxon>Tracheophyta</taxon>
        <taxon>Spermatophyta</taxon>
        <taxon>Magnoliopsida</taxon>
        <taxon>eudicotyledons</taxon>
        <taxon>Gunneridae</taxon>
        <taxon>Pentapetalae</taxon>
        <taxon>rosids</taxon>
        <taxon>fabids</taxon>
        <taxon>Fabales</taxon>
        <taxon>Fabaceae</taxon>
        <taxon>Papilionoideae</taxon>
        <taxon>50 kb inversion clade</taxon>
        <taxon>dalbergioids sensu lato</taxon>
        <taxon>Dalbergieae</taxon>
        <taxon>Pterocarpus clade</taxon>
        <taxon>Arachis</taxon>
    </lineage>
</organism>
<proteinExistence type="predicted"/>
<protein>
    <submittedName>
        <fullName evidence="2">Uncharacterized protein</fullName>
    </submittedName>
</protein>
<sequence>MSMLVLHWLGQANSMKICHKWLTIDAYNDTYAFHINPIPSQKLWEKSIYNKPQALKFKMLGAPKKKRRKDADKGPVGGKKQKIAKMKRVLAVIVVVRVTTRGIEPRRRLTMRLLQQLLCNPNVSNAPPPPTVPISNTPPPPIARIDPMVGASAATTSRLRNILRFVPTPGFKPPRNEHLAIFY</sequence>
<name>A0A445ARX9_ARAHY</name>
<comment type="caution">
    <text evidence="2">The sequence shown here is derived from an EMBL/GenBank/DDBJ whole genome shotgun (WGS) entry which is preliminary data.</text>
</comment>
<accession>A0A445ARX9</accession>
<dbReference type="EMBL" id="SDMP01000011">
    <property type="protein sequence ID" value="RYR29196.1"/>
    <property type="molecule type" value="Genomic_DNA"/>
</dbReference>
<keyword evidence="3" id="KW-1185">Reference proteome</keyword>
<evidence type="ECO:0000256" key="1">
    <source>
        <dbReference type="SAM" id="MobiDB-lite"/>
    </source>
</evidence>
<dbReference type="AlphaFoldDB" id="A0A445ARX9"/>
<evidence type="ECO:0000313" key="2">
    <source>
        <dbReference type="EMBL" id="RYR29196.1"/>
    </source>
</evidence>
<reference evidence="2 3" key="1">
    <citation type="submission" date="2019-01" db="EMBL/GenBank/DDBJ databases">
        <title>Sequencing of cultivated peanut Arachis hypogaea provides insights into genome evolution and oil improvement.</title>
        <authorList>
            <person name="Chen X."/>
        </authorList>
    </citation>
    <scope>NUCLEOTIDE SEQUENCE [LARGE SCALE GENOMIC DNA]</scope>
    <source>
        <strain evidence="3">cv. Fuhuasheng</strain>
        <tissue evidence="2">Leaves</tissue>
    </source>
</reference>